<protein>
    <submittedName>
        <fullName evidence="1">Uncharacterized protein</fullName>
    </submittedName>
</protein>
<sequence length="331" mass="36721">MEYLKFNCKMKNKYLKNVITKVMFLLSTTLMFSQAINKPSIMVFPDDIWMNSNGYMKEVDNQGEKKMVPDYSAALLNVELGQVITNVEKLMLERGYPLENLSQTLKSIQDGNALKSMETSEDGNSVQQGDKDLILNTARPHLILYVSWSVESKGPKKAVTFSLKAVDAGSNKPAGAASGTGNELIGASLPVMLETAVLSHIDNFNSQLMIYFEDMFTKGREITVEIQVYENSTKKLNSEINEDGDELSDDIKKWFKSNTVNGAFTLGPKTSTLMQLTSVRIPLRDAEGTAFSADDFGTKLRKYMKKTYQLSCSTYPIGTGKVVMVIGGKSL</sequence>
<dbReference type="Proteomes" id="UP000184020">
    <property type="component" value="Unassembled WGS sequence"/>
</dbReference>
<gene>
    <name evidence="1" type="ORF">SAMN05444372_103269</name>
</gene>
<dbReference type="EMBL" id="FQWF01000003">
    <property type="protein sequence ID" value="SHG22913.1"/>
    <property type="molecule type" value="Genomic_DNA"/>
</dbReference>
<evidence type="ECO:0000313" key="1">
    <source>
        <dbReference type="EMBL" id="SHG22913.1"/>
    </source>
</evidence>
<dbReference type="AlphaFoldDB" id="A0A1M5I531"/>
<dbReference type="InterPro" id="IPR046173">
    <property type="entry name" value="DUF6175"/>
</dbReference>
<keyword evidence="2" id="KW-1185">Reference proteome</keyword>
<proteinExistence type="predicted"/>
<dbReference type="Pfam" id="PF19672">
    <property type="entry name" value="DUF6175"/>
    <property type="match status" value="1"/>
</dbReference>
<dbReference type="STRING" id="229205.SAMN05444372_103269"/>
<reference evidence="2" key="1">
    <citation type="submission" date="2016-11" db="EMBL/GenBank/DDBJ databases">
        <authorList>
            <person name="Varghese N."/>
            <person name="Submissions S."/>
        </authorList>
    </citation>
    <scope>NUCLEOTIDE SEQUENCE [LARGE SCALE GENOMIC DNA]</scope>
    <source>
        <strain evidence="2">DSM 17659</strain>
    </source>
</reference>
<name>A0A1M5I531_9FLAO</name>
<evidence type="ECO:0000313" key="2">
    <source>
        <dbReference type="Proteomes" id="UP000184020"/>
    </source>
</evidence>
<accession>A0A1M5I531</accession>
<organism evidence="1 2">
    <name type="scientific">Flavobacterium micromati</name>
    <dbReference type="NCBI Taxonomy" id="229205"/>
    <lineage>
        <taxon>Bacteria</taxon>
        <taxon>Pseudomonadati</taxon>
        <taxon>Bacteroidota</taxon>
        <taxon>Flavobacteriia</taxon>
        <taxon>Flavobacteriales</taxon>
        <taxon>Flavobacteriaceae</taxon>
        <taxon>Flavobacterium</taxon>
    </lineage>
</organism>